<evidence type="ECO:0000313" key="2">
    <source>
        <dbReference type="EMBL" id="BBT18338.1"/>
    </source>
</evidence>
<dbReference type="SUPFAM" id="SSF63825">
    <property type="entry name" value="YWTD domain"/>
    <property type="match status" value="1"/>
</dbReference>
<dbReference type="EMBL" id="AP022213">
    <property type="protein sequence ID" value="BBT18338.1"/>
    <property type="molecule type" value="Genomic_DNA"/>
</dbReference>
<dbReference type="InterPro" id="IPR011042">
    <property type="entry name" value="6-blade_b-propeller_TolB-like"/>
</dbReference>
<name>A0A6S5RRQ2_9GAMM</name>
<feature type="signal peptide" evidence="1">
    <location>
        <begin position="1"/>
        <end position="19"/>
    </location>
</feature>
<keyword evidence="1" id="KW-0732">Signal</keyword>
<sequence length="333" mass="37326">MGRKSLLAILFLISSLARSEPRLTNTPPDYQRDKTQSFYEPGSGTHNVTYAANHLPIKFWGKDLPADLIVASDIGTNISRFSRKGVLSWRVNTYPKTVRSIDIEGDNIVAHADTDKLVINAKTGEIIKTEKNQKIYLFNKISSGLRISGVDDSGKGMIKIGEKILSLTTKWARDAIVTNNRVYISDTFGHRVIILDRKTLKIISTRAAYFPNDLFLIDGNVILVEEHANRLINVDTGEIIFACPIWIYMQNKSPIENIEKNIEKYNSTEKIGRCAREFMGPNTLYSANSAIYTENTIIVADTDNHRIISIIDGNVVTELQNVNNPVRIMAAPN</sequence>
<dbReference type="Proteomes" id="UP000515591">
    <property type="component" value="Chromosome"/>
</dbReference>
<dbReference type="AlphaFoldDB" id="A0A6S5RRQ2"/>
<proteinExistence type="predicted"/>
<protein>
    <submittedName>
        <fullName evidence="2">Uncharacterized protein</fullName>
    </submittedName>
</protein>
<accession>A0A6S5RRQ2</accession>
<reference evidence="2 3" key="1">
    <citation type="submission" date="2019-12" db="EMBL/GenBank/DDBJ databases">
        <title>complete genome sequences of Pseudomonas otitidis str. WP8-S17-CRE-03 isolated from wastewater treatment plant effluent.</title>
        <authorList>
            <person name="Sekizuka T."/>
            <person name="Itokawa K."/>
            <person name="Yatsu K."/>
            <person name="Inamine Y."/>
            <person name="Kuroda M."/>
        </authorList>
    </citation>
    <scope>NUCLEOTIDE SEQUENCE [LARGE SCALE GENOMIC DNA]</scope>
    <source>
        <strain evidence="2 3">WP8-S17-CRE-03</strain>
    </source>
</reference>
<feature type="chain" id="PRO_5027769607" evidence="1">
    <location>
        <begin position="20"/>
        <end position="333"/>
    </location>
</feature>
<dbReference type="RefSeq" id="WP_182850796.1">
    <property type="nucleotide sequence ID" value="NZ_AP022213.1"/>
</dbReference>
<dbReference type="Gene3D" id="2.120.10.30">
    <property type="entry name" value="TolB, C-terminal domain"/>
    <property type="match status" value="1"/>
</dbReference>
<evidence type="ECO:0000256" key="1">
    <source>
        <dbReference type="SAM" id="SignalP"/>
    </source>
</evidence>
<evidence type="ECO:0000313" key="3">
    <source>
        <dbReference type="Proteomes" id="UP000515591"/>
    </source>
</evidence>
<organism evidence="2 3">
    <name type="scientific">Metapseudomonas otitidis</name>
    <dbReference type="NCBI Taxonomy" id="319939"/>
    <lineage>
        <taxon>Bacteria</taxon>
        <taxon>Pseudomonadati</taxon>
        <taxon>Pseudomonadota</taxon>
        <taxon>Gammaproteobacteria</taxon>
        <taxon>Pseudomonadales</taxon>
        <taxon>Pseudomonadaceae</taxon>
        <taxon>Metapseudomonas</taxon>
    </lineage>
</organism>
<gene>
    <name evidence="2" type="ORF">WP8S17C03_43870</name>
</gene>